<protein>
    <submittedName>
        <fullName evidence="2">MBL fold metallo-hydrolase</fullName>
    </submittedName>
</protein>
<dbReference type="PIRSF" id="PIRSF038896">
    <property type="entry name" value="NAPE-PLD"/>
    <property type="match status" value="1"/>
</dbReference>
<dbReference type="Pfam" id="PF12706">
    <property type="entry name" value="Lactamase_B_2"/>
    <property type="match status" value="1"/>
</dbReference>
<name>A0ABS9KXG8_9BACT</name>
<dbReference type="SUPFAM" id="SSF56281">
    <property type="entry name" value="Metallo-hydrolase/oxidoreductase"/>
    <property type="match status" value="1"/>
</dbReference>
<reference evidence="2" key="1">
    <citation type="submission" date="2022-01" db="EMBL/GenBank/DDBJ databases">
        <authorList>
            <person name="Jo J.-H."/>
            <person name="Im W.-T."/>
        </authorList>
    </citation>
    <scope>NUCLEOTIDE SEQUENCE</scope>
    <source>
        <strain evidence="2">NA20</strain>
    </source>
</reference>
<dbReference type="InterPro" id="IPR024884">
    <property type="entry name" value="NAPE-PLD"/>
</dbReference>
<dbReference type="Proteomes" id="UP001165367">
    <property type="component" value="Unassembled WGS sequence"/>
</dbReference>
<dbReference type="InterPro" id="IPR001279">
    <property type="entry name" value="Metallo-B-lactamas"/>
</dbReference>
<dbReference type="InterPro" id="IPR036866">
    <property type="entry name" value="RibonucZ/Hydroxyglut_hydro"/>
</dbReference>
<gene>
    <name evidence="2" type="ORF">LZZ85_22155</name>
</gene>
<sequence>MKGKWRIPKESDHYMKGRFHNLIPTTTLAKGSSMTKVLAERFRRPASVIPTHALPSVKTDLRSFESDKPAIIWFGHSSYLIVCKGIRILVDPVFSNYASPVPGLVKAFKGSNVYTATDLPDIDYLVITHNHYDHLDRKTLAALLPRVKHLYTSMGVAKYLPEVSSSVEVTEMDWWEKQTPEEGIAITATPARHFSGRGLIQNESLWSSFILELFGYSIFIGGDSGYGPHFKMIREKTHGFDIALLECGQYNLAWHDIHLLPEETAEVAAELGAKVLMPVHWAKFALANHPWNEPPQRVTARARELNIPIVTPMIGQPLLIGEKFDGDKWWETP</sequence>
<organism evidence="2 3">
    <name type="scientific">Terrimonas ginsenosidimutans</name>
    <dbReference type="NCBI Taxonomy" id="2908004"/>
    <lineage>
        <taxon>Bacteria</taxon>
        <taxon>Pseudomonadati</taxon>
        <taxon>Bacteroidota</taxon>
        <taxon>Chitinophagia</taxon>
        <taxon>Chitinophagales</taxon>
        <taxon>Chitinophagaceae</taxon>
        <taxon>Terrimonas</taxon>
    </lineage>
</organism>
<feature type="domain" description="Metallo-beta-lactamase" evidence="1">
    <location>
        <begin position="87"/>
        <end position="281"/>
    </location>
</feature>
<evidence type="ECO:0000259" key="1">
    <source>
        <dbReference type="Pfam" id="PF12706"/>
    </source>
</evidence>
<dbReference type="EMBL" id="JAKLTR010000017">
    <property type="protein sequence ID" value="MCG2617015.1"/>
    <property type="molecule type" value="Genomic_DNA"/>
</dbReference>
<proteinExistence type="predicted"/>
<comment type="caution">
    <text evidence="2">The sequence shown here is derived from an EMBL/GenBank/DDBJ whole genome shotgun (WGS) entry which is preliminary data.</text>
</comment>
<dbReference type="Gene3D" id="3.60.15.10">
    <property type="entry name" value="Ribonuclease Z/Hydroxyacylglutathione hydrolase-like"/>
    <property type="match status" value="1"/>
</dbReference>
<keyword evidence="3" id="KW-1185">Reference proteome</keyword>
<dbReference type="PANTHER" id="PTHR15032">
    <property type="entry name" value="N-ACYL-PHOSPHATIDYLETHANOLAMINE-HYDROLYZING PHOSPHOLIPASE D"/>
    <property type="match status" value="1"/>
</dbReference>
<accession>A0ABS9KXG8</accession>
<dbReference type="RefSeq" id="WP_237875552.1">
    <property type="nucleotide sequence ID" value="NZ_JAKLTR010000017.1"/>
</dbReference>
<evidence type="ECO:0000313" key="3">
    <source>
        <dbReference type="Proteomes" id="UP001165367"/>
    </source>
</evidence>
<evidence type="ECO:0000313" key="2">
    <source>
        <dbReference type="EMBL" id="MCG2617015.1"/>
    </source>
</evidence>
<dbReference type="PANTHER" id="PTHR15032:SF4">
    <property type="entry name" value="N-ACYL-PHOSPHATIDYLETHANOLAMINE-HYDROLYZING PHOSPHOLIPASE D"/>
    <property type="match status" value="1"/>
</dbReference>